<dbReference type="EMBL" id="SHKW01000001">
    <property type="protein sequence ID" value="RZU40862.1"/>
    <property type="molecule type" value="Genomic_DNA"/>
</dbReference>
<evidence type="ECO:0000313" key="3">
    <source>
        <dbReference type="Proteomes" id="UP000292958"/>
    </source>
</evidence>
<protein>
    <submittedName>
        <fullName evidence="2">Transglutaminase-like putative cysteine protease</fullName>
    </submittedName>
</protein>
<dbReference type="InterPro" id="IPR038765">
    <property type="entry name" value="Papain-like_cys_pep_sf"/>
</dbReference>
<evidence type="ECO:0000313" key="2">
    <source>
        <dbReference type="EMBL" id="RZU40862.1"/>
    </source>
</evidence>
<dbReference type="SUPFAM" id="SSF54001">
    <property type="entry name" value="Cysteine proteinases"/>
    <property type="match status" value="1"/>
</dbReference>
<dbReference type="PANTHER" id="PTHR33490:SF12">
    <property type="entry name" value="BLL5557 PROTEIN"/>
    <property type="match status" value="1"/>
</dbReference>
<keyword evidence="3" id="KW-1185">Reference proteome</keyword>
<gene>
    <name evidence="2" type="ORF">BDD14_2348</name>
</gene>
<comment type="caution">
    <text evidence="2">The sequence shown here is derived from an EMBL/GenBank/DDBJ whole genome shotgun (WGS) entry which is preliminary data.</text>
</comment>
<dbReference type="PANTHER" id="PTHR33490">
    <property type="entry name" value="BLR5614 PROTEIN-RELATED"/>
    <property type="match status" value="1"/>
</dbReference>
<dbReference type="GO" id="GO:0006508">
    <property type="term" value="P:proteolysis"/>
    <property type="evidence" value="ECO:0007669"/>
    <property type="project" value="UniProtKB-KW"/>
</dbReference>
<name>A0A4Q7YSV7_9BACT</name>
<dbReference type="Pfam" id="PF01841">
    <property type="entry name" value="Transglut_core"/>
    <property type="match status" value="1"/>
</dbReference>
<dbReference type="AlphaFoldDB" id="A0A4Q7YSV7"/>
<evidence type="ECO:0000259" key="1">
    <source>
        <dbReference type="SMART" id="SM00460"/>
    </source>
</evidence>
<dbReference type="Gene3D" id="2.60.40.2250">
    <property type="match status" value="1"/>
</dbReference>
<dbReference type="SMART" id="SM00460">
    <property type="entry name" value="TGc"/>
    <property type="match status" value="1"/>
</dbReference>
<dbReference type="Gene3D" id="3.10.620.30">
    <property type="match status" value="1"/>
</dbReference>
<organism evidence="2 3">
    <name type="scientific">Edaphobacter modestus</name>
    <dbReference type="NCBI Taxonomy" id="388466"/>
    <lineage>
        <taxon>Bacteria</taxon>
        <taxon>Pseudomonadati</taxon>
        <taxon>Acidobacteriota</taxon>
        <taxon>Terriglobia</taxon>
        <taxon>Terriglobales</taxon>
        <taxon>Acidobacteriaceae</taxon>
        <taxon>Edaphobacter</taxon>
    </lineage>
</organism>
<sequence length="333" mass="36939">MPLIFLPIPDCRLTPTGNLSHNVTHSRRIRIKAMLIRAEFDIQFHLPAPLTVIAMLRLHPSLDPCLQEPETLTIEHIDLETRQQLAGREYLDGFGNRCLRFNAPGGALRLAGSSLVRVNGIADEVNAGAPQHPIDQIPDDVLQFLLGSRYCEVDRMLEIACGLFGSTPEGWQRAITIRDWVHNHVQFDYQAARPTKTALDVFTERIGVCRDFQHLAITLTRAMNIPARYVTGHLGDIRIPYSGPGDFSAWYEVYLGGRWWSMDARHNVPRIGRLLMAVGRDATDVAITTSFGSSLLTHFYVESNEVDEAGEKVALPLASAPATATIPPSGVTI</sequence>
<reference evidence="2 3" key="1">
    <citation type="submission" date="2019-02" db="EMBL/GenBank/DDBJ databases">
        <title>Genomic Encyclopedia of Archaeal and Bacterial Type Strains, Phase II (KMG-II): from individual species to whole genera.</title>
        <authorList>
            <person name="Goeker M."/>
        </authorList>
    </citation>
    <scope>NUCLEOTIDE SEQUENCE [LARGE SCALE GENOMIC DNA]</scope>
    <source>
        <strain evidence="2 3">DSM 18101</strain>
    </source>
</reference>
<dbReference type="InterPro" id="IPR002931">
    <property type="entry name" value="Transglutaminase-like"/>
</dbReference>
<accession>A0A4Q7YSV7</accession>
<keyword evidence="2" id="KW-0378">Hydrolase</keyword>
<feature type="domain" description="Transglutaminase-like" evidence="1">
    <location>
        <begin position="201"/>
        <end position="266"/>
    </location>
</feature>
<dbReference type="Proteomes" id="UP000292958">
    <property type="component" value="Unassembled WGS sequence"/>
</dbReference>
<proteinExistence type="predicted"/>
<keyword evidence="2" id="KW-0645">Protease</keyword>
<dbReference type="GO" id="GO:0008233">
    <property type="term" value="F:peptidase activity"/>
    <property type="evidence" value="ECO:0007669"/>
    <property type="project" value="UniProtKB-KW"/>
</dbReference>